<dbReference type="PANTHER" id="PTHR18901:SF38">
    <property type="entry name" value="PSEUDOURIDINE-5'-PHOSPHATASE"/>
    <property type="match status" value="1"/>
</dbReference>
<comment type="caution">
    <text evidence="1">The sequence shown here is derived from an EMBL/GenBank/DDBJ whole genome shotgun (WGS) entry which is preliminary data.</text>
</comment>
<dbReference type="Proteomes" id="UP000814243">
    <property type="component" value="Unassembled WGS sequence"/>
</dbReference>
<evidence type="ECO:0000313" key="2">
    <source>
        <dbReference type="Proteomes" id="UP000814243"/>
    </source>
</evidence>
<dbReference type="InterPro" id="IPR023214">
    <property type="entry name" value="HAD_sf"/>
</dbReference>
<dbReference type="SUPFAM" id="SSF56784">
    <property type="entry name" value="HAD-like"/>
    <property type="match status" value="1"/>
</dbReference>
<evidence type="ECO:0000313" key="1">
    <source>
        <dbReference type="EMBL" id="KAH9630874.1"/>
    </source>
</evidence>
<protein>
    <submittedName>
        <fullName evidence="1">Uncharacterized protein</fullName>
    </submittedName>
</protein>
<name>A0A922SB77_SPOEX</name>
<accession>A0A922SB77</accession>
<dbReference type="InterPro" id="IPR036412">
    <property type="entry name" value="HAD-like_sf"/>
</dbReference>
<proteinExistence type="predicted"/>
<organism evidence="1 2">
    <name type="scientific">Spodoptera exigua</name>
    <name type="common">Beet armyworm</name>
    <name type="synonym">Noctua fulgens</name>
    <dbReference type="NCBI Taxonomy" id="7107"/>
    <lineage>
        <taxon>Eukaryota</taxon>
        <taxon>Metazoa</taxon>
        <taxon>Ecdysozoa</taxon>
        <taxon>Arthropoda</taxon>
        <taxon>Hexapoda</taxon>
        <taxon>Insecta</taxon>
        <taxon>Pterygota</taxon>
        <taxon>Neoptera</taxon>
        <taxon>Endopterygota</taxon>
        <taxon>Lepidoptera</taxon>
        <taxon>Glossata</taxon>
        <taxon>Ditrysia</taxon>
        <taxon>Noctuoidea</taxon>
        <taxon>Noctuidae</taxon>
        <taxon>Amphipyrinae</taxon>
        <taxon>Spodoptera</taxon>
    </lineage>
</organism>
<reference evidence="1" key="1">
    <citation type="journal article" date="2021" name="G3 (Bethesda)">
        <title>Genome and transcriptome analysis of the beet armyworm Spodoptera exigua reveals targets for pest control. .</title>
        <authorList>
            <person name="Simon S."/>
            <person name="Breeschoten T."/>
            <person name="Jansen H.J."/>
            <person name="Dirks R.P."/>
            <person name="Schranz M.E."/>
            <person name="Ros V.I.D."/>
        </authorList>
    </citation>
    <scope>NUCLEOTIDE SEQUENCE</scope>
    <source>
        <strain evidence="1">TB_SE_WUR_2020</strain>
    </source>
</reference>
<dbReference type="Gene3D" id="3.40.50.1000">
    <property type="entry name" value="HAD superfamily/HAD-like"/>
    <property type="match status" value="1"/>
</dbReference>
<sequence>MNCSADKLEAELRELSRVKLPHAPLQKGAERLLKHLHATGVCAGDPDVDRGKPHPDIYLMAAAKFPDKPKPVKVVMTPPKHIPPQQTRKATLVLKSLQDFRPEYFGLPPFQDNIKGKPMIK</sequence>
<dbReference type="PANTHER" id="PTHR18901">
    <property type="entry name" value="2-DEOXYGLUCOSE-6-PHOSPHATE PHOSPHATASE 2"/>
    <property type="match status" value="1"/>
</dbReference>
<dbReference type="EMBL" id="JACEFF010000805">
    <property type="protein sequence ID" value="KAH9630874.1"/>
    <property type="molecule type" value="Genomic_DNA"/>
</dbReference>
<dbReference type="AlphaFoldDB" id="A0A922SB77"/>
<gene>
    <name evidence="1" type="ORF">HF086_014615</name>
</gene>
<dbReference type="GO" id="GO:0016791">
    <property type="term" value="F:phosphatase activity"/>
    <property type="evidence" value="ECO:0007669"/>
    <property type="project" value="TreeGrafter"/>
</dbReference>